<dbReference type="InterPro" id="IPR001965">
    <property type="entry name" value="Znf_PHD"/>
</dbReference>
<dbReference type="SUPFAM" id="SSF57903">
    <property type="entry name" value="FYVE/PHD zinc finger"/>
    <property type="match status" value="1"/>
</dbReference>
<dbReference type="InterPro" id="IPR024986">
    <property type="entry name" value="Nipped-B_C"/>
</dbReference>
<evidence type="ECO:0000256" key="3">
    <source>
        <dbReference type="ARBA" id="ARBA00022833"/>
    </source>
</evidence>
<comment type="caution">
    <text evidence="8">The sequence shown here is derived from an EMBL/GenBank/DDBJ whole genome shotgun (WGS) entry which is preliminary data.</text>
</comment>
<dbReference type="GO" id="GO:1990414">
    <property type="term" value="P:replication-born double-strand break repair via sister chromatid exchange"/>
    <property type="evidence" value="ECO:0007669"/>
    <property type="project" value="TreeGrafter"/>
</dbReference>
<dbReference type="GO" id="GO:0034087">
    <property type="term" value="P:establishment of mitotic sister chromatid cohesion"/>
    <property type="evidence" value="ECO:0007669"/>
    <property type="project" value="TreeGrafter"/>
</dbReference>
<evidence type="ECO:0000256" key="2">
    <source>
        <dbReference type="ARBA" id="ARBA00022771"/>
    </source>
</evidence>
<dbReference type="Pfam" id="PF20168">
    <property type="entry name" value="PDS5"/>
    <property type="match status" value="1"/>
</dbReference>
<dbReference type="PROSITE" id="PS50016">
    <property type="entry name" value="ZF_PHD_2"/>
    <property type="match status" value="1"/>
</dbReference>
<dbReference type="Gene3D" id="1.25.10.10">
    <property type="entry name" value="Leucine-rich Repeat Variant"/>
    <property type="match status" value="2"/>
</dbReference>
<evidence type="ECO:0000256" key="4">
    <source>
        <dbReference type="PROSITE-ProRule" id="PRU00146"/>
    </source>
</evidence>
<gene>
    <name evidence="8" type="ORF">BSTOLATCC_MIC34852</name>
</gene>
<keyword evidence="5" id="KW-0677">Repeat</keyword>
<keyword evidence="2 4" id="KW-0863">Zinc-finger</keyword>
<dbReference type="Gene3D" id="3.30.40.10">
    <property type="entry name" value="Zinc/RING finger domain, C3HC4 (zinc finger)"/>
    <property type="match status" value="1"/>
</dbReference>
<evidence type="ECO:0000313" key="8">
    <source>
        <dbReference type="EMBL" id="CAG9323816.1"/>
    </source>
</evidence>
<name>A0AAU9JCV5_9CILI</name>
<comment type="similarity">
    <text evidence="5">Belongs to the SCC2/Nipped-B family.</text>
</comment>
<dbReference type="PROSITE" id="PS01359">
    <property type="entry name" value="ZF_PHD_1"/>
    <property type="match status" value="1"/>
</dbReference>
<dbReference type="InterPro" id="IPR011011">
    <property type="entry name" value="Znf_FYVE_PHD"/>
</dbReference>
<organism evidence="8 9">
    <name type="scientific">Blepharisma stoltei</name>
    <dbReference type="NCBI Taxonomy" id="1481888"/>
    <lineage>
        <taxon>Eukaryota</taxon>
        <taxon>Sar</taxon>
        <taxon>Alveolata</taxon>
        <taxon>Ciliophora</taxon>
        <taxon>Postciliodesmatophora</taxon>
        <taxon>Heterotrichea</taxon>
        <taxon>Heterotrichida</taxon>
        <taxon>Blepharismidae</taxon>
        <taxon>Blepharisma</taxon>
    </lineage>
</organism>
<proteinExistence type="inferred from homology"/>
<dbReference type="InterPro" id="IPR019787">
    <property type="entry name" value="Znf_PHD-finger"/>
</dbReference>
<dbReference type="GO" id="GO:0061775">
    <property type="term" value="F:cohesin loader activity"/>
    <property type="evidence" value="ECO:0007669"/>
    <property type="project" value="InterPro"/>
</dbReference>
<dbReference type="PANTHER" id="PTHR21704:SF18">
    <property type="entry name" value="NIPPED-B-LIKE PROTEIN"/>
    <property type="match status" value="1"/>
</dbReference>
<dbReference type="GO" id="GO:0003682">
    <property type="term" value="F:chromatin binding"/>
    <property type="evidence" value="ECO:0007669"/>
    <property type="project" value="TreeGrafter"/>
</dbReference>
<keyword evidence="3" id="KW-0862">Zinc</keyword>
<reference evidence="8" key="1">
    <citation type="submission" date="2021-09" db="EMBL/GenBank/DDBJ databases">
        <authorList>
            <consortium name="AG Swart"/>
            <person name="Singh M."/>
            <person name="Singh A."/>
            <person name="Seah K."/>
            <person name="Emmerich C."/>
        </authorList>
    </citation>
    <scope>NUCLEOTIDE SEQUENCE</scope>
    <source>
        <strain evidence="8">ATCC30299</strain>
    </source>
</reference>
<dbReference type="InterPro" id="IPR033031">
    <property type="entry name" value="Scc2/Nipped-B"/>
</dbReference>
<dbReference type="InterPro" id="IPR019786">
    <property type="entry name" value="Zinc_finger_PHD-type_CS"/>
</dbReference>
<dbReference type="InterPro" id="IPR013083">
    <property type="entry name" value="Znf_RING/FYVE/PHD"/>
</dbReference>
<feature type="region of interest" description="Disordered" evidence="6">
    <location>
        <begin position="519"/>
        <end position="542"/>
    </location>
</feature>
<dbReference type="GO" id="GO:0071169">
    <property type="term" value="P:establishment of protein localization to chromatin"/>
    <property type="evidence" value="ECO:0007669"/>
    <property type="project" value="TreeGrafter"/>
</dbReference>
<dbReference type="InterPro" id="IPR016024">
    <property type="entry name" value="ARM-type_fold"/>
</dbReference>
<dbReference type="EMBL" id="CAJZBQ010000035">
    <property type="protein sequence ID" value="CAG9323816.1"/>
    <property type="molecule type" value="Genomic_DNA"/>
</dbReference>
<evidence type="ECO:0000256" key="5">
    <source>
        <dbReference type="RuleBase" id="RU364107"/>
    </source>
</evidence>
<feature type="domain" description="PHD-type" evidence="7">
    <location>
        <begin position="455"/>
        <end position="506"/>
    </location>
</feature>
<dbReference type="SMART" id="SM00249">
    <property type="entry name" value="PHD"/>
    <property type="match status" value="1"/>
</dbReference>
<feature type="region of interest" description="Disordered" evidence="6">
    <location>
        <begin position="1"/>
        <end position="32"/>
    </location>
</feature>
<dbReference type="Proteomes" id="UP001162131">
    <property type="component" value="Unassembled WGS sequence"/>
</dbReference>
<evidence type="ECO:0000256" key="1">
    <source>
        <dbReference type="ARBA" id="ARBA00022723"/>
    </source>
</evidence>
<keyword evidence="5" id="KW-0539">Nucleus</keyword>
<dbReference type="GO" id="GO:0140588">
    <property type="term" value="P:chromatin looping"/>
    <property type="evidence" value="ECO:0007669"/>
    <property type="project" value="InterPro"/>
</dbReference>
<dbReference type="SUPFAM" id="SSF48371">
    <property type="entry name" value="ARM repeat"/>
    <property type="match status" value="1"/>
</dbReference>
<sequence>MSRRSEIEDVSTLQMTNKKNKRNSEDTSITPRNLKSLPKTLVRSEPKIETDTALLQSLIDGMSNITKIKDFERLDNLITRLRYRNLLRNIDPDLLQDLALRIKTIIEPTLRINYTTEYLEVCQEISPYLEPTKVYLNLAGSPYIDNKVLVDETIEIIMQIIRDSFEKLLIPLANLSNKQSAKLLADMKLQNCMANLCGILESLSGLITRGCLQDYWLMATTNILLKILFTQGLEMLQLSAAQTLSAIFGFYSKMRDQIIDEIIQNLPLMTADPNQAIGSKSKKLVSRDYPVYSDLSIRFCSFLVVHVLQSSCLLSKPIKPDGNLDCEVVLTQYEDTMKLVQYFCTNLAGKCLKSSGGSQDYRIFLEIFINDILKITYCPEFPLASKILGCIILHLFSMVSKGPSTGNLRYYAIERLSDIAKSFRSDIMQIRESPIVPHNIIPMPQTQHPSDNPNSSLCICKKGWSNSSCDMVQCESCWKWFHLDCVGLNLENYTEETWRCDDCRICECMQKFDWKRKTEKSNKKKKGNHRNYEKPASEESEPDTINPIAREIIYATEENEHIYKQLVYNFLISDNSYLKENARCVWLSLWIVKMIVDVDREEDLKEVMSLKEFKQYKKNWLNPPQVATGDFPKLSETGTLKVLKQFLLCFEIGATYTHVQNQIVNLLGASQPLTRSRALKGLAGIVEADPECLAERVIEEAVTDRLLDTSIAVREAACDIIGRFICHNSQFSSLYYQALLERLKDKGASVRKRVIKILKDIIVSNPDHEKMIEILCELIKRIGDETEGIKDAVINTFEYIWFENGTENQFFSTLVKVYKLLNMKEPIIQLFKIAITKGDSYKARIAKISDLASDQLYASSILSNSIVYAKILEILSYVDPAITSQHISTLYLFLTPKYNSAEESELLSSLCVIIEKTTSQMTGQFSQRIQKIETQLLTLVYTQGSGVLASALAALCAIVKDVTHNESLLTQLMKNCFILVSSQRRSKKLDPNILPSLNRAMLVLGLCIKYYNADIYNELQLEQGKQFSESIFDYFKYYCRSEAEGLRERALECLSYAWVRFPHLLQKSENLINDAWKKAVTPETKIRLLNMFQEFLSHCDLKTIEGGDEDHGTLFIAIQGYVGYILTLAKDLDIEVRENAADILKLIHLQGHVNPTIYLPTLFALLADDSIYIRETSFKCIETIFSKNSDIVLINLQPSLQESYDFQINTFKGTRSFTSQSESLYNRLYMLIKDRKTHRNKFLATISKLLEPSANPEFTFYLADLLSSLSFTSSEELTIIFEHINSKLQTNAYRLMRSIKLCCKNNDELSHEELMDTLLILQLFILHYFLSNVYQVKTDEEKSDKPVTKNSDEFPSFSELYEKLWKYHILEKASGEELKNLKKLMKESMDLHSASTDNISSRKRVRKSEEGEKEEYKRNEAEGYY</sequence>
<keyword evidence="1" id="KW-0479">Metal-binding</keyword>
<evidence type="ECO:0000313" key="9">
    <source>
        <dbReference type="Proteomes" id="UP001162131"/>
    </source>
</evidence>
<dbReference type="GO" id="GO:0010468">
    <property type="term" value="P:regulation of gene expression"/>
    <property type="evidence" value="ECO:0007669"/>
    <property type="project" value="InterPro"/>
</dbReference>
<evidence type="ECO:0000256" key="6">
    <source>
        <dbReference type="SAM" id="MobiDB-lite"/>
    </source>
</evidence>
<evidence type="ECO:0000259" key="7">
    <source>
        <dbReference type="PROSITE" id="PS50016"/>
    </source>
</evidence>
<accession>A0AAU9JCV5</accession>
<keyword evidence="5" id="KW-0131">Cell cycle</keyword>
<dbReference type="GO" id="GO:0008270">
    <property type="term" value="F:zinc ion binding"/>
    <property type="evidence" value="ECO:0007669"/>
    <property type="project" value="UniProtKB-KW"/>
</dbReference>
<feature type="compositionally biased region" description="Basic and acidic residues" evidence="6">
    <location>
        <begin position="1407"/>
        <end position="1425"/>
    </location>
</feature>
<dbReference type="InterPro" id="IPR011989">
    <property type="entry name" value="ARM-like"/>
</dbReference>
<protein>
    <recommendedName>
        <fullName evidence="5">Sister chromatid cohesion protein</fullName>
    </recommendedName>
</protein>
<feature type="region of interest" description="Disordered" evidence="6">
    <location>
        <begin position="1390"/>
        <end position="1425"/>
    </location>
</feature>
<dbReference type="Pfam" id="PF00628">
    <property type="entry name" value="PHD"/>
    <property type="match status" value="1"/>
</dbReference>
<dbReference type="PANTHER" id="PTHR21704">
    <property type="entry name" value="NIPPED-B-LIKE PROTEIN DELANGIN SCC2-RELATED"/>
    <property type="match status" value="1"/>
</dbReference>
<dbReference type="Pfam" id="PF12830">
    <property type="entry name" value="Nipped-B_C"/>
    <property type="match status" value="1"/>
</dbReference>
<comment type="subcellular location">
    <subcellularLocation>
        <location evidence="5">Nucleus</location>
    </subcellularLocation>
</comment>
<dbReference type="GO" id="GO:0090694">
    <property type="term" value="C:Scc2-Scc4 cohesin loading complex"/>
    <property type="evidence" value="ECO:0007669"/>
    <property type="project" value="TreeGrafter"/>
</dbReference>
<keyword evidence="9" id="KW-1185">Reference proteome</keyword>